<keyword evidence="2 5" id="KW-0812">Transmembrane</keyword>
<dbReference type="Gene3D" id="1.20.1420.30">
    <property type="entry name" value="NCX, central ion-binding region"/>
    <property type="match status" value="2"/>
</dbReference>
<evidence type="ECO:0000313" key="7">
    <source>
        <dbReference type="EMBL" id="OFC69404.1"/>
    </source>
</evidence>
<evidence type="ECO:0000313" key="8">
    <source>
        <dbReference type="Proteomes" id="UP000175691"/>
    </source>
</evidence>
<dbReference type="STRING" id="1656094.BFC18_18515"/>
<feature type="transmembrane region" description="Helical" evidence="5">
    <location>
        <begin position="78"/>
        <end position="96"/>
    </location>
</feature>
<dbReference type="Pfam" id="PF01699">
    <property type="entry name" value="Na_Ca_ex"/>
    <property type="match status" value="2"/>
</dbReference>
<dbReference type="InterPro" id="IPR004837">
    <property type="entry name" value="NaCa_Exmemb"/>
</dbReference>
<proteinExistence type="predicted"/>
<dbReference type="GO" id="GO:0005886">
    <property type="term" value="C:plasma membrane"/>
    <property type="evidence" value="ECO:0007669"/>
    <property type="project" value="TreeGrafter"/>
</dbReference>
<evidence type="ECO:0000256" key="5">
    <source>
        <dbReference type="SAM" id="Phobius"/>
    </source>
</evidence>
<dbReference type="RefSeq" id="WP_070126850.1">
    <property type="nucleotide sequence ID" value="NZ_MDHN01000040.1"/>
</dbReference>
<feature type="domain" description="Sodium/calcium exchanger membrane region" evidence="6">
    <location>
        <begin position="174"/>
        <end position="318"/>
    </location>
</feature>
<gene>
    <name evidence="7" type="ORF">BFC18_18515</name>
</gene>
<feature type="transmembrane region" description="Helical" evidence="5">
    <location>
        <begin position="208"/>
        <end position="230"/>
    </location>
</feature>
<reference evidence="7 8" key="1">
    <citation type="submission" date="2016-08" db="EMBL/GenBank/DDBJ databases">
        <authorList>
            <person name="Seilhamer J.J."/>
        </authorList>
    </citation>
    <scope>NUCLEOTIDE SEQUENCE [LARGE SCALE GENOMIC DNA]</scope>
    <source>
        <strain evidence="7 8">KCTC 42603</strain>
    </source>
</reference>
<comment type="caution">
    <text evidence="7">The sequence shown here is derived from an EMBL/GenBank/DDBJ whole genome shotgun (WGS) entry which is preliminary data.</text>
</comment>
<evidence type="ECO:0000256" key="4">
    <source>
        <dbReference type="ARBA" id="ARBA00023136"/>
    </source>
</evidence>
<keyword evidence="4 5" id="KW-0472">Membrane</keyword>
<feature type="transmembrane region" description="Helical" evidence="5">
    <location>
        <begin position="242"/>
        <end position="263"/>
    </location>
</feature>
<sequence>MLLAIAAIIVGLPVLLWSAGKFVGGAAGIARHFGLSPLLIGMLIIGFGTSAPEIIVSIFAAIQGNSGIALGNAYGSNIANIALILGLTAVISPIAVSSDIIKRELPILLGLTFFASWQLIDFYISTDDAFSLLGLFILLMGWSIWAATKGDKDKLAEGYDSEIPGDEISVKTNAIWLFTGLLLLVASSRILVWGAVEIATDFGVSDTIIGLTIIAVGTSLPELASSLMAIRKGEHDMALGNVIGSNMFNTLAVVGIAGTIQPMQVEPSFLYRDVLIMLVLSVALFIFCIGLKGRQGRLNRLEGGVFVLGYVAYTWYLVQSAFVS</sequence>
<dbReference type="GO" id="GO:0005262">
    <property type="term" value="F:calcium channel activity"/>
    <property type="evidence" value="ECO:0007669"/>
    <property type="project" value="TreeGrafter"/>
</dbReference>
<evidence type="ECO:0000256" key="3">
    <source>
        <dbReference type="ARBA" id="ARBA00022989"/>
    </source>
</evidence>
<comment type="subcellular location">
    <subcellularLocation>
        <location evidence="1">Membrane</location>
        <topology evidence="1">Multi-pass membrane protein</topology>
    </subcellularLocation>
</comment>
<keyword evidence="3 5" id="KW-1133">Transmembrane helix</keyword>
<keyword evidence="8" id="KW-1185">Reference proteome</keyword>
<feature type="transmembrane region" description="Helical" evidence="5">
    <location>
        <begin position="130"/>
        <end position="148"/>
    </location>
</feature>
<dbReference type="GO" id="GO:0006874">
    <property type="term" value="P:intracellular calcium ion homeostasis"/>
    <property type="evidence" value="ECO:0007669"/>
    <property type="project" value="TreeGrafter"/>
</dbReference>
<dbReference type="Proteomes" id="UP000175691">
    <property type="component" value="Unassembled WGS sequence"/>
</dbReference>
<dbReference type="NCBIfam" id="TIGR00367">
    <property type="entry name" value="calcium/sodium antiporter"/>
    <property type="match status" value="1"/>
</dbReference>
<evidence type="ECO:0000256" key="2">
    <source>
        <dbReference type="ARBA" id="ARBA00022692"/>
    </source>
</evidence>
<dbReference type="GO" id="GO:0008273">
    <property type="term" value="F:calcium, potassium:sodium antiporter activity"/>
    <property type="evidence" value="ECO:0007669"/>
    <property type="project" value="TreeGrafter"/>
</dbReference>
<dbReference type="EMBL" id="MDHN01000040">
    <property type="protein sequence ID" value="OFC69404.1"/>
    <property type="molecule type" value="Genomic_DNA"/>
</dbReference>
<dbReference type="PANTHER" id="PTHR10846">
    <property type="entry name" value="SODIUM/POTASSIUM/CALCIUM EXCHANGER"/>
    <property type="match status" value="1"/>
</dbReference>
<dbReference type="InterPro" id="IPR044880">
    <property type="entry name" value="NCX_ion-bd_dom_sf"/>
</dbReference>
<dbReference type="PANTHER" id="PTHR10846:SF8">
    <property type="entry name" value="INNER MEMBRANE PROTEIN YRBG"/>
    <property type="match status" value="1"/>
</dbReference>
<accession>A0A1E7Z7N0</accession>
<protein>
    <submittedName>
        <fullName evidence="7">Calcium/sodium antiporter</fullName>
    </submittedName>
</protein>
<feature type="transmembrane region" description="Helical" evidence="5">
    <location>
        <begin position="303"/>
        <end position="322"/>
    </location>
</feature>
<dbReference type="InterPro" id="IPR004481">
    <property type="entry name" value="K/Na/Ca-exchanger"/>
</dbReference>
<feature type="domain" description="Sodium/calcium exchanger membrane region" evidence="6">
    <location>
        <begin position="4"/>
        <end position="145"/>
    </location>
</feature>
<feature type="transmembrane region" description="Helical" evidence="5">
    <location>
        <begin position="174"/>
        <end position="196"/>
    </location>
</feature>
<dbReference type="AlphaFoldDB" id="A0A1E7Z7N0"/>
<organism evidence="7 8">
    <name type="scientific">Alteromonas confluentis</name>
    <dbReference type="NCBI Taxonomy" id="1656094"/>
    <lineage>
        <taxon>Bacteria</taxon>
        <taxon>Pseudomonadati</taxon>
        <taxon>Pseudomonadota</taxon>
        <taxon>Gammaproteobacteria</taxon>
        <taxon>Alteromonadales</taxon>
        <taxon>Alteromonadaceae</taxon>
        <taxon>Alteromonas/Salinimonas group</taxon>
        <taxon>Alteromonas</taxon>
    </lineage>
</organism>
<dbReference type="OrthoDB" id="9794225at2"/>
<evidence type="ECO:0000259" key="6">
    <source>
        <dbReference type="Pfam" id="PF01699"/>
    </source>
</evidence>
<feature type="transmembrane region" description="Helical" evidence="5">
    <location>
        <begin position="269"/>
        <end position="291"/>
    </location>
</feature>
<evidence type="ECO:0000256" key="1">
    <source>
        <dbReference type="ARBA" id="ARBA00004141"/>
    </source>
</evidence>
<name>A0A1E7Z7N0_9ALTE</name>